<evidence type="ECO:0000256" key="3">
    <source>
        <dbReference type="ARBA" id="ARBA00022475"/>
    </source>
</evidence>
<dbReference type="Gene3D" id="1.10.3720.10">
    <property type="entry name" value="MetI-like"/>
    <property type="match status" value="1"/>
</dbReference>
<proteinExistence type="predicted"/>
<feature type="transmembrane region" description="Helical" evidence="7">
    <location>
        <begin position="111"/>
        <end position="131"/>
    </location>
</feature>
<evidence type="ECO:0000313" key="9">
    <source>
        <dbReference type="EMBL" id="GLX70965.1"/>
    </source>
</evidence>
<dbReference type="EMBL" id="BSSQ01000024">
    <property type="protein sequence ID" value="GLX70965.1"/>
    <property type="molecule type" value="Genomic_DNA"/>
</dbReference>
<accession>A0ABQ6GKD4</accession>
<keyword evidence="3" id="KW-1003">Cell membrane</keyword>
<sequence>MKSLSLSDKIFTIVNYTLMAAITLCILYPLYFIVVASFSDPNVVNRGGILLVPEHLYTEGYAKIFDYKPLWTGYLNSILYTVCGTAINLVFTLTGAYALSRKDLVGRKPIMLLFIFTMFFSGGLIPSYLLINKLGIMDSMWALVLPAAVSVWNIIITRTFFQSTIPDELLEAAVMDGCSDFKFFLSIVLPLSKVIVAVMALFYGIGHWNSFFEPLIYISSEDKFPLQVILRNLLITNEVGNQMLSDAMSMAERQRIAEQLKYGVIVASCLPLLTVYPFLQKYFTQGVMVGSIKG</sequence>
<evidence type="ECO:0000256" key="6">
    <source>
        <dbReference type="ARBA" id="ARBA00023136"/>
    </source>
</evidence>
<evidence type="ECO:0000259" key="8">
    <source>
        <dbReference type="PROSITE" id="PS50928"/>
    </source>
</evidence>
<evidence type="ECO:0000256" key="4">
    <source>
        <dbReference type="ARBA" id="ARBA00022692"/>
    </source>
</evidence>
<keyword evidence="4 7" id="KW-0812">Transmembrane</keyword>
<dbReference type="CDD" id="cd06261">
    <property type="entry name" value="TM_PBP2"/>
    <property type="match status" value="1"/>
</dbReference>
<feature type="transmembrane region" description="Helical" evidence="7">
    <location>
        <begin position="260"/>
        <end position="279"/>
    </location>
</feature>
<feature type="transmembrane region" description="Helical" evidence="7">
    <location>
        <begin position="181"/>
        <end position="205"/>
    </location>
</feature>
<evidence type="ECO:0000256" key="2">
    <source>
        <dbReference type="ARBA" id="ARBA00022448"/>
    </source>
</evidence>
<keyword evidence="6 7" id="KW-0472">Membrane</keyword>
<name>A0ABQ6GKD4_9BACL</name>
<dbReference type="SUPFAM" id="SSF161098">
    <property type="entry name" value="MetI-like"/>
    <property type="match status" value="1"/>
</dbReference>
<keyword evidence="10" id="KW-1185">Reference proteome</keyword>
<dbReference type="InterPro" id="IPR035906">
    <property type="entry name" value="MetI-like_sf"/>
</dbReference>
<keyword evidence="2" id="KW-0813">Transport</keyword>
<dbReference type="PROSITE" id="PS50928">
    <property type="entry name" value="ABC_TM1"/>
    <property type="match status" value="1"/>
</dbReference>
<reference evidence="9 10" key="1">
    <citation type="submission" date="2023-03" db="EMBL/GenBank/DDBJ databases">
        <title>Draft genome sequence of the bacteria which degrade cell wall of Tricholomamatutake.</title>
        <authorList>
            <person name="Konishi Y."/>
            <person name="Fukuta Y."/>
            <person name="Shirasaka N."/>
        </authorList>
    </citation>
    <scope>NUCLEOTIDE SEQUENCE [LARGE SCALE GENOMIC DNA]</scope>
    <source>
        <strain evidence="10">mu1</strain>
    </source>
</reference>
<comment type="subcellular location">
    <subcellularLocation>
        <location evidence="1">Cell membrane</location>
        <topology evidence="1">Multi-pass membrane protein</topology>
    </subcellularLocation>
</comment>
<evidence type="ECO:0000313" key="10">
    <source>
        <dbReference type="Proteomes" id="UP001157114"/>
    </source>
</evidence>
<organism evidence="9 10">
    <name type="scientific">Paenibacillus glycanilyticus</name>
    <dbReference type="NCBI Taxonomy" id="126569"/>
    <lineage>
        <taxon>Bacteria</taxon>
        <taxon>Bacillati</taxon>
        <taxon>Bacillota</taxon>
        <taxon>Bacilli</taxon>
        <taxon>Bacillales</taxon>
        <taxon>Paenibacillaceae</taxon>
        <taxon>Paenibacillus</taxon>
    </lineage>
</organism>
<dbReference type="Proteomes" id="UP001157114">
    <property type="component" value="Unassembled WGS sequence"/>
</dbReference>
<dbReference type="InterPro" id="IPR000515">
    <property type="entry name" value="MetI-like"/>
</dbReference>
<feature type="domain" description="ABC transmembrane type-1" evidence="8">
    <location>
        <begin position="74"/>
        <end position="283"/>
    </location>
</feature>
<gene>
    <name evidence="9" type="ORF">MU1_53130</name>
</gene>
<dbReference type="RefSeq" id="WP_284241777.1">
    <property type="nucleotide sequence ID" value="NZ_BSSQ01000024.1"/>
</dbReference>
<dbReference type="PANTHER" id="PTHR43744">
    <property type="entry name" value="ABC TRANSPORTER PERMEASE PROTEIN MG189-RELATED-RELATED"/>
    <property type="match status" value="1"/>
</dbReference>
<feature type="transmembrane region" description="Helical" evidence="7">
    <location>
        <begin position="78"/>
        <end position="99"/>
    </location>
</feature>
<keyword evidence="5 7" id="KW-1133">Transmembrane helix</keyword>
<dbReference type="PANTHER" id="PTHR43744:SF9">
    <property type="entry name" value="POLYGALACTURONAN_RHAMNOGALACTURONAN TRANSPORT SYSTEM PERMEASE PROTEIN YTCP"/>
    <property type="match status" value="1"/>
</dbReference>
<evidence type="ECO:0000256" key="7">
    <source>
        <dbReference type="SAM" id="Phobius"/>
    </source>
</evidence>
<comment type="caution">
    <text evidence="9">The sequence shown here is derived from an EMBL/GenBank/DDBJ whole genome shotgun (WGS) entry which is preliminary data.</text>
</comment>
<feature type="transmembrane region" description="Helical" evidence="7">
    <location>
        <begin position="143"/>
        <end position="161"/>
    </location>
</feature>
<protein>
    <submittedName>
        <fullName evidence="9">Sugar ABC transporter permease</fullName>
    </submittedName>
</protein>
<feature type="transmembrane region" description="Helical" evidence="7">
    <location>
        <begin position="12"/>
        <end position="34"/>
    </location>
</feature>
<evidence type="ECO:0000256" key="1">
    <source>
        <dbReference type="ARBA" id="ARBA00004651"/>
    </source>
</evidence>
<evidence type="ECO:0000256" key="5">
    <source>
        <dbReference type="ARBA" id="ARBA00022989"/>
    </source>
</evidence>